<reference evidence="8" key="1">
    <citation type="journal article" date="2014" name="Front. Microbiol.">
        <title>High frequency of phylogenetically diverse reductive dehalogenase-homologous genes in deep subseafloor sedimentary metagenomes.</title>
        <authorList>
            <person name="Kawai M."/>
            <person name="Futagami T."/>
            <person name="Toyoda A."/>
            <person name="Takaki Y."/>
            <person name="Nishi S."/>
            <person name="Hori S."/>
            <person name="Arai W."/>
            <person name="Tsubouchi T."/>
            <person name="Morono Y."/>
            <person name="Uchiyama I."/>
            <person name="Ito T."/>
            <person name="Fujiyama A."/>
            <person name="Inagaki F."/>
            <person name="Takami H."/>
        </authorList>
    </citation>
    <scope>NUCLEOTIDE SEQUENCE</scope>
    <source>
        <strain evidence="8">Expedition CK06-06</strain>
    </source>
</reference>
<evidence type="ECO:0000256" key="1">
    <source>
        <dbReference type="ARBA" id="ARBA00001966"/>
    </source>
</evidence>
<evidence type="ECO:0000256" key="3">
    <source>
        <dbReference type="ARBA" id="ARBA00022691"/>
    </source>
</evidence>
<protein>
    <recommendedName>
        <fullName evidence="7">Radical SAM core domain-containing protein</fullName>
    </recommendedName>
</protein>
<dbReference type="GO" id="GO:0046872">
    <property type="term" value="F:metal ion binding"/>
    <property type="evidence" value="ECO:0007669"/>
    <property type="project" value="UniProtKB-KW"/>
</dbReference>
<keyword evidence="3" id="KW-0949">S-adenosyl-L-methionine</keyword>
<organism evidence="8">
    <name type="scientific">marine sediment metagenome</name>
    <dbReference type="NCBI Taxonomy" id="412755"/>
    <lineage>
        <taxon>unclassified sequences</taxon>
        <taxon>metagenomes</taxon>
        <taxon>ecological metagenomes</taxon>
    </lineage>
</organism>
<accession>X1H0E1</accession>
<dbReference type="GO" id="GO:0051539">
    <property type="term" value="F:4 iron, 4 sulfur cluster binding"/>
    <property type="evidence" value="ECO:0007669"/>
    <property type="project" value="UniProtKB-KW"/>
</dbReference>
<comment type="cofactor">
    <cofactor evidence="1">
        <name>[4Fe-4S] cluster</name>
        <dbReference type="ChEBI" id="CHEBI:49883"/>
    </cofactor>
</comment>
<keyword evidence="4" id="KW-0479">Metal-binding</keyword>
<dbReference type="SUPFAM" id="SSF102114">
    <property type="entry name" value="Radical SAM enzymes"/>
    <property type="match status" value="1"/>
</dbReference>
<evidence type="ECO:0000256" key="5">
    <source>
        <dbReference type="ARBA" id="ARBA00023004"/>
    </source>
</evidence>
<evidence type="ECO:0000313" key="8">
    <source>
        <dbReference type="EMBL" id="GAH47329.1"/>
    </source>
</evidence>
<dbReference type="InterPro" id="IPR013785">
    <property type="entry name" value="Aldolase_TIM"/>
</dbReference>
<dbReference type="EMBL" id="BARU01006471">
    <property type="protein sequence ID" value="GAH47329.1"/>
    <property type="molecule type" value="Genomic_DNA"/>
</dbReference>
<gene>
    <name evidence="8" type="ORF">S03H2_12735</name>
</gene>
<dbReference type="PANTHER" id="PTHR30352:SF5">
    <property type="entry name" value="PYRUVATE FORMATE-LYASE 1-ACTIVATING ENZYME"/>
    <property type="match status" value="1"/>
</dbReference>
<evidence type="ECO:0000256" key="4">
    <source>
        <dbReference type="ARBA" id="ARBA00022723"/>
    </source>
</evidence>
<dbReference type="GO" id="GO:0003824">
    <property type="term" value="F:catalytic activity"/>
    <property type="evidence" value="ECO:0007669"/>
    <property type="project" value="InterPro"/>
</dbReference>
<keyword evidence="5" id="KW-0408">Iron</keyword>
<dbReference type="InterPro" id="IPR007197">
    <property type="entry name" value="rSAM"/>
</dbReference>
<keyword evidence="2" id="KW-0004">4Fe-4S</keyword>
<dbReference type="SFLD" id="SFLDS00029">
    <property type="entry name" value="Radical_SAM"/>
    <property type="match status" value="1"/>
</dbReference>
<name>X1H0E1_9ZZZZ</name>
<feature type="domain" description="Radical SAM core" evidence="7">
    <location>
        <begin position="84"/>
        <end position="171"/>
    </location>
</feature>
<dbReference type="Gene3D" id="3.20.20.70">
    <property type="entry name" value="Aldolase class I"/>
    <property type="match status" value="1"/>
</dbReference>
<evidence type="ECO:0000259" key="7">
    <source>
        <dbReference type="Pfam" id="PF04055"/>
    </source>
</evidence>
<dbReference type="AlphaFoldDB" id="X1H0E1"/>
<evidence type="ECO:0000256" key="6">
    <source>
        <dbReference type="ARBA" id="ARBA00023014"/>
    </source>
</evidence>
<comment type="caution">
    <text evidence="8">The sequence shown here is derived from an EMBL/GenBank/DDBJ whole genome shotgun (WGS) entry which is preliminary data.</text>
</comment>
<dbReference type="Pfam" id="PF04055">
    <property type="entry name" value="Radical_SAM"/>
    <property type="match status" value="1"/>
</dbReference>
<evidence type="ECO:0000256" key="2">
    <source>
        <dbReference type="ARBA" id="ARBA00022485"/>
    </source>
</evidence>
<dbReference type="InterPro" id="IPR058240">
    <property type="entry name" value="rSAM_sf"/>
</dbReference>
<dbReference type="InterPro" id="IPR034457">
    <property type="entry name" value="Organic_radical-activating"/>
</dbReference>
<proteinExistence type="predicted"/>
<keyword evidence="6" id="KW-0411">Iron-sulfur</keyword>
<dbReference type="PANTHER" id="PTHR30352">
    <property type="entry name" value="PYRUVATE FORMATE-LYASE-ACTIVATING ENZYME"/>
    <property type="match status" value="1"/>
</dbReference>
<sequence>MIIVSLHEAEFYEKLEGDEVHCLLCPRFCKIQPGTLGNCKSRKNIDGKLFALGYNRFTSVHADPIEKKPIYHFKPGTSTMSFGTAGCNLHCDMCQNWSISQVSAESNNMINITSKQAIEKVRNYNCDTIAYTYNEPLINFEWIKDTGKLAHENNIDNVLVSNGLINKEPLSSLLSL</sequence>